<reference evidence="2" key="1">
    <citation type="submission" date="2022-09" db="EMBL/GenBank/DDBJ databases">
        <title>Aureispira anguillicida sp. nov., isolated from Leptocephalus of Japanese eel Anguilla japonica.</title>
        <authorList>
            <person name="Yuasa K."/>
            <person name="Mekata T."/>
            <person name="Ikunari K."/>
        </authorList>
    </citation>
    <scope>NUCLEOTIDE SEQUENCE</scope>
    <source>
        <strain evidence="2">EL160426</strain>
    </source>
</reference>
<evidence type="ECO:0000313" key="3">
    <source>
        <dbReference type="Proteomes" id="UP001060919"/>
    </source>
</evidence>
<evidence type="ECO:0000256" key="1">
    <source>
        <dbReference type="SAM" id="Phobius"/>
    </source>
</evidence>
<gene>
    <name evidence="2" type="ORF">AsAng_0029450</name>
</gene>
<organism evidence="2 3">
    <name type="scientific">Aureispira anguillae</name>
    <dbReference type="NCBI Taxonomy" id="2864201"/>
    <lineage>
        <taxon>Bacteria</taxon>
        <taxon>Pseudomonadati</taxon>
        <taxon>Bacteroidota</taxon>
        <taxon>Saprospiria</taxon>
        <taxon>Saprospirales</taxon>
        <taxon>Saprospiraceae</taxon>
        <taxon>Aureispira</taxon>
    </lineage>
</organism>
<keyword evidence="1" id="KW-0812">Transmembrane</keyword>
<dbReference type="AlphaFoldDB" id="A0A915YFU4"/>
<protein>
    <submittedName>
        <fullName evidence="2">Uncharacterized protein</fullName>
    </submittedName>
</protein>
<keyword evidence="1" id="KW-1133">Transmembrane helix</keyword>
<feature type="transmembrane region" description="Helical" evidence="1">
    <location>
        <begin position="55"/>
        <end position="78"/>
    </location>
</feature>
<feature type="transmembrane region" description="Helical" evidence="1">
    <location>
        <begin position="12"/>
        <end position="35"/>
    </location>
</feature>
<dbReference type="Proteomes" id="UP001060919">
    <property type="component" value="Chromosome"/>
</dbReference>
<dbReference type="EMBL" id="AP026867">
    <property type="protein sequence ID" value="BDS12226.1"/>
    <property type="molecule type" value="Genomic_DNA"/>
</dbReference>
<keyword evidence="3" id="KW-1185">Reference proteome</keyword>
<name>A0A915YFU4_9BACT</name>
<proteinExistence type="predicted"/>
<sequence length="83" mass="9921">MSLIGSFSFTYLSIFFSLIYYYNLFIGLMLVEIVIRMDWFILCTSQLIQLIINNFYFLFYIFLTNIFLLITILIPLFANNSPF</sequence>
<dbReference type="KEGG" id="aup:AsAng_0029450"/>
<keyword evidence="1" id="KW-0472">Membrane</keyword>
<accession>A0A915YFU4</accession>
<evidence type="ECO:0000313" key="2">
    <source>
        <dbReference type="EMBL" id="BDS12226.1"/>
    </source>
</evidence>